<keyword evidence="4" id="KW-0288">FMN</keyword>
<dbReference type="InterPro" id="IPR000415">
    <property type="entry name" value="Nitroreductase-like"/>
</dbReference>
<gene>
    <name evidence="7" type="ORF">HMPREF0663_11815</name>
</gene>
<dbReference type="Gene3D" id="3.40.109.10">
    <property type="entry name" value="NADH Oxidase"/>
    <property type="match status" value="1"/>
</dbReference>
<dbReference type="Proteomes" id="UP000005580">
    <property type="component" value="Unassembled WGS sequence"/>
</dbReference>
<feature type="domain" description="Nitroreductase" evidence="6">
    <location>
        <begin position="62"/>
        <end position="148"/>
    </location>
</feature>
<dbReference type="GO" id="GO:0016491">
    <property type="term" value="F:oxidoreductase activity"/>
    <property type="evidence" value="ECO:0007669"/>
    <property type="project" value="UniProtKB-KW"/>
</dbReference>
<evidence type="ECO:0000313" key="8">
    <source>
        <dbReference type="Proteomes" id="UP000005580"/>
    </source>
</evidence>
<dbReference type="SUPFAM" id="SSF55469">
    <property type="entry name" value="FMN-dependent nitroreductase-like"/>
    <property type="match status" value="1"/>
</dbReference>
<accession>E7RRL4</accession>
<dbReference type="InterPro" id="IPR029479">
    <property type="entry name" value="Nitroreductase"/>
</dbReference>
<dbReference type="PANTHER" id="PTHR43673">
    <property type="entry name" value="NAD(P)H NITROREDUCTASE YDGI-RELATED"/>
    <property type="match status" value="1"/>
</dbReference>
<comment type="cofactor">
    <cofactor evidence="1">
        <name>FMN</name>
        <dbReference type="ChEBI" id="CHEBI:58210"/>
    </cofactor>
</comment>
<protein>
    <submittedName>
        <fullName evidence="7">Nitroreductase family protein</fullName>
    </submittedName>
</protein>
<dbReference type="STRING" id="28134.SAMN05444288_1453"/>
<keyword evidence="5" id="KW-0560">Oxidoreductase</keyword>
<dbReference type="AlphaFoldDB" id="E7RRL4"/>
<keyword evidence="8" id="KW-1185">Reference proteome</keyword>
<dbReference type="EMBL" id="AEPE02000005">
    <property type="protein sequence ID" value="EFZ36902.1"/>
    <property type="molecule type" value="Genomic_DNA"/>
</dbReference>
<evidence type="ECO:0000259" key="6">
    <source>
        <dbReference type="Pfam" id="PF00881"/>
    </source>
</evidence>
<comment type="similarity">
    <text evidence="2">Belongs to the nitroreductase family.</text>
</comment>
<dbReference type="Pfam" id="PF00881">
    <property type="entry name" value="Nitroreductase"/>
    <property type="match status" value="2"/>
</dbReference>
<feature type="domain" description="Nitroreductase" evidence="6">
    <location>
        <begin position="7"/>
        <end position="57"/>
    </location>
</feature>
<sequence>MNFLELVKKRYSARDYSPKAVEQEKVDYILECARRAPSAVNHQPWRFIVAQSDEARRLVQQCYPRDWFVHAPLYIIIYTKVSEAWVRSCDGKNHADIDAVIATEHVCLASADQGLGSCWVCNFDVQQLKTDFRLGIDEYPVAIVPIGYVNSRPDKFTSRKNIDELVSVR</sequence>
<dbReference type="CDD" id="cd20609">
    <property type="entry name" value="nitroreductase"/>
    <property type="match status" value="1"/>
</dbReference>
<name>E7RRL4_9BACT</name>
<reference evidence="7" key="1">
    <citation type="submission" date="2011-01" db="EMBL/GenBank/DDBJ databases">
        <authorList>
            <person name="Muzny D."/>
            <person name="Qin X."/>
            <person name="Buhay C."/>
            <person name="Dugan-Rocha S."/>
            <person name="Ding Y."/>
            <person name="Chen G."/>
            <person name="Hawes A."/>
            <person name="Holder M."/>
            <person name="Jhangiani S."/>
            <person name="Johnson A."/>
            <person name="Khan Z."/>
            <person name="Li Z."/>
            <person name="Liu W."/>
            <person name="Liu X."/>
            <person name="Perez L."/>
            <person name="Shen H."/>
            <person name="Wang Q."/>
            <person name="Watt J."/>
            <person name="Xi L."/>
            <person name="Xin Y."/>
            <person name="Zhou J."/>
            <person name="Deng J."/>
            <person name="Jiang H."/>
            <person name="Liu Y."/>
            <person name="Qu J."/>
            <person name="Song X.-Z."/>
            <person name="Zhang L."/>
            <person name="Villasana D."/>
            <person name="Johnson A."/>
            <person name="Liu J."/>
            <person name="Liyanage D."/>
            <person name="Lorensuhewa L."/>
            <person name="Robinson T."/>
            <person name="Song A."/>
            <person name="Song B.-B."/>
            <person name="Dinh H."/>
            <person name="Thornton R."/>
            <person name="Coyle M."/>
            <person name="Francisco L."/>
            <person name="Jackson L."/>
            <person name="Javaid M."/>
            <person name="Korchina V."/>
            <person name="Kovar C."/>
            <person name="Mata R."/>
            <person name="Mathew T."/>
            <person name="Ngo R."/>
            <person name="Nguyen L."/>
            <person name="Nguyen N."/>
            <person name="Okwuonu G."/>
            <person name="Ongeri F."/>
            <person name="Pham C."/>
            <person name="Simmons D."/>
            <person name="Wilczek-Boney K."/>
            <person name="Hale W."/>
            <person name="Jakkamsetti A."/>
            <person name="Pham P."/>
            <person name="Ruth R."/>
            <person name="San Lucas F."/>
            <person name="Warren J."/>
            <person name="Zhang J."/>
            <person name="Zhao Z."/>
            <person name="Zhou C."/>
            <person name="Zhu D."/>
            <person name="Lee S."/>
            <person name="Bess C."/>
            <person name="Blankenburg K."/>
            <person name="Forbes L."/>
            <person name="Fu Q."/>
            <person name="Gubbala S."/>
            <person name="Hirani K."/>
            <person name="Jayaseelan J.C."/>
            <person name="Lara F."/>
            <person name="Munidasa M."/>
            <person name="Palculict T."/>
            <person name="Patil S."/>
            <person name="Pu L.-L."/>
            <person name="Saada N."/>
            <person name="Tang L."/>
            <person name="Weissenberger G."/>
            <person name="Zhu Y."/>
            <person name="Hemphill L."/>
            <person name="Shang Y."/>
            <person name="Youmans B."/>
            <person name="Ayvaz T."/>
            <person name="Ross M."/>
            <person name="Santibanez J."/>
            <person name="Aqrawi P."/>
            <person name="Gross S."/>
            <person name="Joshi V."/>
            <person name="Fowler G."/>
            <person name="Nazareth L."/>
            <person name="Reid J."/>
            <person name="Worley K."/>
            <person name="Petrosino J."/>
            <person name="Highlander S."/>
            <person name="Gibbs R."/>
        </authorList>
    </citation>
    <scope>NUCLEOTIDE SEQUENCE [LARGE SCALE GENOMIC DNA]</scope>
    <source>
        <strain evidence="7">ATCC 33269</strain>
    </source>
</reference>
<organism evidence="7 8">
    <name type="scientific">Hoylesella oralis ATCC 33269</name>
    <dbReference type="NCBI Taxonomy" id="873533"/>
    <lineage>
        <taxon>Bacteria</taxon>
        <taxon>Pseudomonadati</taxon>
        <taxon>Bacteroidota</taxon>
        <taxon>Bacteroidia</taxon>
        <taxon>Bacteroidales</taxon>
        <taxon>Prevotellaceae</taxon>
        <taxon>Hoylesella</taxon>
    </lineage>
</organism>
<dbReference type="PANTHER" id="PTHR43673:SF2">
    <property type="entry name" value="NITROREDUCTASE"/>
    <property type="match status" value="1"/>
</dbReference>
<dbReference type="HOGENOM" id="CLU_070764_7_1_10"/>
<proteinExistence type="inferred from homology"/>
<evidence type="ECO:0000313" key="7">
    <source>
        <dbReference type="EMBL" id="EFZ36902.1"/>
    </source>
</evidence>
<evidence type="ECO:0000256" key="3">
    <source>
        <dbReference type="ARBA" id="ARBA00022630"/>
    </source>
</evidence>
<evidence type="ECO:0000256" key="1">
    <source>
        <dbReference type="ARBA" id="ARBA00001917"/>
    </source>
</evidence>
<evidence type="ECO:0000256" key="5">
    <source>
        <dbReference type="ARBA" id="ARBA00023002"/>
    </source>
</evidence>
<evidence type="ECO:0000256" key="4">
    <source>
        <dbReference type="ARBA" id="ARBA00022643"/>
    </source>
</evidence>
<evidence type="ECO:0000256" key="2">
    <source>
        <dbReference type="ARBA" id="ARBA00007118"/>
    </source>
</evidence>
<keyword evidence="3" id="KW-0285">Flavoprotein</keyword>
<dbReference type="eggNOG" id="COG0778">
    <property type="taxonomic scope" value="Bacteria"/>
</dbReference>
<dbReference type="RefSeq" id="WP_004369994.1">
    <property type="nucleotide sequence ID" value="NZ_GL833119.1"/>
</dbReference>
<comment type="caution">
    <text evidence="7">The sequence shown here is derived from an EMBL/GenBank/DDBJ whole genome shotgun (WGS) entry which is preliminary data.</text>
</comment>